<dbReference type="Gene3D" id="3.30.70.260">
    <property type="match status" value="1"/>
</dbReference>
<dbReference type="AlphaFoldDB" id="A0A3E1YH20"/>
<organism evidence="1 2">
    <name type="scientific">Chitinophaga silvatica</name>
    <dbReference type="NCBI Taxonomy" id="2282649"/>
    <lineage>
        <taxon>Bacteria</taxon>
        <taxon>Pseudomonadati</taxon>
        <taxon>Bacteroidota</taxon>
        <taxon>Chitinophagia</taxon>
        <taxon>Chitinophagales</taxon>
        <taxon>Chitinophagaceae</taxon>
        <taxon>Chitinophaga</taxon>
    </lineage>
</organism>
<accession>A0A3E1YH20</accession>
<dbReference type="SUPFAM" id="SSF117991">
    <property type="entry name" value="YbeD/HP0495-like"/>
    <property type="match status" value="1"/>
</dbReference>
<keyword evidence="2" id="KW-1185">Reference proteome</keyword>
<sequence>MSIEERMDNSGGQDPYENFRVLLQQSIKFPSKYTFKFIIQADEAKIEMLNSIFVNKGANITANNSSTGKYKSFTVEIRVKDEEEVIGYYKEVSKIDSVIML</sequence>
<name>A0A3E1YH20_9BACT</name>
<evidence type="ECO:0000313" key="1">
    <source>
        <dbReference type="EMBL" id="RFS26667.1"/>
    </source>
</evidence>
<dbReference type="Proteomes" id="UP000260644">
    <property type="component" value="Unassembled WGS sequence"/>
</dbReference>
<dbReference type="RefSeq" id="WP_116973858.1">
    <property type="nucleotide sequence ID" value="NZ_QPMM01000001.1"/>
</dbReference>
<dbReference type="InterPro" id="IPR027471">
    <property type="entry name" value="YbeD-like_sf"/>
</dbReference>
<dbReference type="Pfam" id="PF04359">
    <property type="entry name" value="DUF493"/>
    <property type="match status" value="1"/>
</dbReference>
<proteinExistence type="predicted"/>
<comment type="caution">
    <text evidence="1">The sequence shown here is derived from an EMBL/GenBank/DDBJ whole genome shotgun (WGS) entry which is preliminary data.</text>
</comment>
<protein>
    <submittedName>
        <fullName evidence="1">DUF493 domain-containing protein</fullName>
    </submittedName>
</protein>
<dbReference type="OrthoDB" id="5616097at2"/>
<reference evidence="1 2" key="1">
    <citation type="submission" date="2018-07" db="EMBL/GenBank/DDBJ databases">
        <title>Chitinophaga K2CV101002-2 sp. nov., isolated from a monsoon evergreen broad-leaved forest soil.</title>
        <authorList>
            <person name="Lv Y."/>
        </authorList>
    </citation>
    <scope>NUCLEOTIDE SEQUENCE [LARGE SCALE GENOMIC DNA]</scope>
    <source>
        <strain evidence="1 2">GDMCC 1.1288</strain>
    </source>
</reference>
<dbReference type="EMBL" id="QPMM01000001">
    <property type="protein sequence ID" value="RFS26667.1"/>
    <property type="molecule type" value="Genomic_DNA"/>
</dbReference>
<dbReference type="InterPro" id="IPR007454">
    <property type="entry name" value="UPF0250_YbeD-like"/>
</dbReference>
<evidence type="ECO:0000313" key="2">
    <source>
        <dbReference type="Proteomes" id="UP000260644"/>
    </source>
</evidence>
<gene>
    <name evidence="1" type="ORF">DVR12_02435</name>
</gene>